<accession>A0A1I4Q4M5</accession>
<sequence length="388" mass="41629">MPSAAAVFHRPELARKLVQQILQVGVGSAAGSGVFLSAPRRTGKSTFVREDLRPAFEAEGALVVYVDLWANPPADPGDAIVQAIRSALQGQDGVLLRLAKSAGLSKFSVGGAMQFDLDRVGLGATVSLSEALVALSDEIAAMIVLVVDEAQHAMTSDAGVAALFALKAARDELNSSRHHGLRVVCTGSNRDKLAMLRNSKEQAFFGAPMVNFPLLGRDFIDWFCARIDLPFPLDAAQVWPLFAAVGCQPELLGAAGDHFRFDFELDPAAGPQQFAEEVRRLAAEMVEVQRKDIHSLTPIQLAVLRVMAASGNTYAPFETATMGRYRLAMQLAGLPADEVKADVPGVQQALIALQEKKLVWRAARGMYALEEQSTVDLLRAEGLLAGLD</sequence>
<gene>
    <name evidence="1" type="ORF">SAMN02982985_03723</name>
</gene>
<dbReference type="Proteomes" id="UP000199470">
    <property type="component" value="Unassembled WGS sequence"/>
</dbReference>
<keyword evidence="2" id="KW-1185">Reference proteome</keyword>
<dbReference type="Gene3D" id="3.40.50.300">
    <property type="entry name" value="P-loop containing nucleotide triphosphate hydrolases"/>
    <property type="match status" value="1"/>
</dbReference>
<reference evidence="1 2" key="1">
    <citation type="submission" date="2016-10" db="EMBL/GenBank/DDBJ databases">
        <authorList>
            <person name="de Groot N.N."/>
        </authorList>
    </citation>
    <scope>NUCLEOTIDE SEQUENCE [LARGE SCALE GENOMIC DNA]</scope>
    <source>
        <strain evidence="1 2">ATCC 43154</strain>
    </source>
</reference>
<protein>
    <recommendedName>
        <fullName evidence="3">AAA ATPase domain-containing protein</fullName>
    </recommendedName>
</protein>
<organism evidence="1 2">
    <name type="scientific">Rugamonas rubra</name>
    <dbReference type="NCBI Taxonomy" id="758825"/>
    <lineage>
        <taxon>Bacteria</taxon>
        <taxon>Pseudomonadati</taxon>
        <taxon>Pseudomonadota</taxon>
        <taxon>Betaproteobacteria</taxon>
        <taxon>Burkholderiales</taxon>
        <taxon>Oxalobacteraceae</taxon>
        <taxon>Telluria group</taxon>
        <taxon>Rugamonas</taxon>
    </lineage>
</organism>
<name>A0A1I4Q4M5_9BURK</name>
<evidence type="ECO:0000313" key="1">
    <source>
        <dbReference type="EMBL" id="SFM34615.1"/>
    </source>
</evidence>
<evidence type="ECO:0000313" key="2">
    <source>
        <dbReference type="Proteomes" id="UP000199470"/>
    </source>
</evidence>
<evidence type="ECO:0008006" key="3">
    <source>
        <dbReference type="Google" id="ProtNLM"/>
    </source>
</evidence>
<dbReference type="RefSeq" id="WP_093389209.1">
    <property type="nucleotide sequence ID" value="NZ_FOTW01000018.1"/>
</dbReference>
<proteinExistence type="predicted"/>
<dbReference type="InterPro" id="IPR027417">
    <property type="entry name" value="P-loop_NTPase"/>
</dbReference>
<dbReference type="OrthoDB" id="8576717at2"/>
<dbReference type="AlphaFoldDB" id="A0A1I4Q4M5"/>
<dbReference type="SUPFAM" id="SSF52540">
    <property type="entry name" value="P-loop containing nucleoside triphosphate hydrolases"/>
    <property type="match status" value="1"/>
</dbReference>
<dbReference type="EMBL" id="FOTW01000018">
    <property type="protein sequence ID" value="SFM34615.1"/>
    <property type="molecule type" value="Genomic_DNA"/>
</dbReference>